<dbReference type="EMBL" id="CALNXI010003439">
    <property type="protein sequence ID" value="CAH3193272.1"/>
    <property type="molecule type" value="Genomic_DNA"/>
</dbReference>
<proteinExistence type="predicted"/>
<evidence type="ECO:0000313" key="2">
    <source>
        <dbReference type="Proteomes" id="UP001159427"/>
    </source>
</evidence>
<protein>
    <submittedName>
        <fullName evidence="1">Uncharacterized protein</fullName>
    </submittedName>
</protein>
<reference evidence="1 2" key="1">
    <citation type="submission" date="2022-05" db="EMBL/GenBank/DDBJ databases">
        <authorList>
            <consortium name="Genoscope - CEA"/>
            <person name="William W."/>
        </authorList>
    </citation>
    <scope>NUCLEOTIDE SEQUENCE [LARGE SCALE GENOMIC DNA]</scope>
</reference>
<dbReference type="Proteomes" id="UP001159427">
    <property type="component" value="Unassembled WGS sequence"/>
</dbReference>
<evidence type="ECO:0000313" key="1">
    <source>
        <dbReference type="EMBL" id="CAH3193272.1"/>
    </source>
</evidence>
<accession>A0ABN8SNT1</accession>
<gene>
    <name evidence="1" type="ORF">PEVE_00025522</name>
</gene>
<organism evidence="1 2">
    <name type="scientific">Porites evermanni</name>
    <dbReference type="NCBI Taxonomy" id="104178"/>
    <lineage>
        <taxon>Eukaryota</taxon>
        <taxon>Metazoa</taxon>
        <taxon>Cnidaria</taxon>
        <taxon>Anthozoa</taxon>
        <taxon>Hexacorallia</taxon>
        <taxon>Scleractinia</taxon>
        <taxon>Fungiina</taxon>
        <taxon>Poritidae</taxon>
        <taxon>Porites</taxon>
    </lineage>
</organism>
<comment type="caution">
    <text evidence="1">The sequence shown here is derived from an EMBL/GenBank/DDBJ whole genome shotgun (WGS) entry which is preliminary data.</text>
</comment>
<sequence>MAKIARNSKREDLMPLTCQLSTTWEEAITDERKTCIEKATKALVLTTLQRRVASFERLLSILEELNQAGGDKRSRVTELAKRLNDGKRYLKTEFKVNCSAEESECADHCRKFALSDPVDPCFDNQSSHSHNMQQSKILEIEWELQLHVMIFQKPSKERMFVTGYFVP</sequence>
<name>A0ABN8SNT1_9CNID</name>
<keyword evidence="2" id="KW-1185">Reference proteome</keyword>